<keyword evidence="1" id="KW-0732">Signal</keyword>
<dbReference type="CDD" id="cd00201">
    <property type="entry name" value="WW"/>
    <property type="match status" value="1"/>
</dbReference>
<evidence type="ECO:0000313" key="4">
    <source>
        <dbReference type="EMBL" id="KAL1529084.1"/>
    </source>
</evidence>
<dbReference type="Pfam" id="PF00397">
    <property type="entry name" value="WW"/>
    <property type="match status" value="1"/>
</dbReference>
<feature type="chain" id="PRO_5044172816" description="WW domain-containing protein" evidence="1">
    <location>
        <begin position="25"/>
        <end position="261"/>
    </location>
</feature>
<dbReference type="InterPro" id="IPR001202">
    <property type="entry name" value="WW_dom"/>
</dbReference>
<sequence length="261" mass="29010">MRSLLLLQLASSSALLLQPTTPRALPCHHGRVTPPRCQTSDLPPGWKVVVDEASGKTYYYNSASGETQWQKPIQRFSDRLDDKRALTPGCPWRVKIDLTSPGTSKSVTVTASLRFSEEEGYEPPQGFLLVESCLPEGVLALGEQKTRWLLSEDPDDRKDSLWIWGLFSEPLYPFILFELELAGPVKVDENVTIPAGTIYFQVDHRRKDGGVQLGEGTVKYKVQETLAADLLGMSDFSYGEPIPCGSVRFLDTVGEISKSYI</sequence>
<dbReference type="SMART" id="SM00456">
    <property type="entry name" value="WW"/>
    <property type="match status" value="1"/>
</dbReference>
<feature type="signal peptide" evidence="1">
    <location>
        <begin position="1"/>
        <end position="24"/>
    </location>
</feature>
<comment type="caution">
    <text evidence="4">The sequence shown here is derived from an EMBL/GenBank/DDBJ whole genome shotgun (WGS) entry which is preliminary data.</text>
</comment>
<proteinExistence type="predicted"/>
<protein>
    <recommendedName>
        <fullName evidence="2">WW domain-containing protein</fullName>
    </recommendedName>
</protein>
<dbReference type="Proteomes" id="UP001515480">
    <property type="component" value="Unassembled WGS sequence"/>
</dbReference>
<dbReference type="SUPFAM" id="SSF51045">
    <property type="entry name" value="WW domain"/>
    <property type="match status" value="1"/>
</dbReference>
<evidence type="ECO:0000256" key="1">
    <source>
        <dbReference type="SAM" id="SignalP"/>
    </source>
</evidence>
<organism evidence="4 5">
    <name type="scientific">Prymnesium parvum</name>
    <name type="common">Toxic golden alga</name>
    <dbReference type="NCBI Taxonomy" id="97485"/>
    <lineage>
        <taxon>Eukaryota</taxon>
        <taxon>Haptista</taxon>
        <taxon>Haptophyta</taxon>
        <taxon>Prymnesiophyceae</taxon>
        <taxon>Prymnesiales</taxon>
        <taxon>Prymnesiaceae</taxon>
        <taxon>Prymnesium</taxon>
    </lineage>
</organism>
<dbReference type="AlphaFoldDB" id="A0AB34K594"/>
<dbReference type="PROSITE" id="PS50020">
    <property type="entry name" value="WW_DOMAIN_2"/>
    <property type="match status" value="1"/>
</dbReference>
<dbReference type="EMBL" id="JBGBPQ010000015">
    <property type="protein sequence ID" value="KAL1510394.1"/>
    <property type="molecule type" value="Genomic_DNA"/>
</dbReference>
<name>A0AB34K594_PRYPA</name>
<dbReference type="PROSITE" id="PS01159">
    <property type="entry name" value="WW_DOMAIN_1"/>
    <property type="match status" value="1"/>
</dbReference>
<dbReference type="InterPro" id="IPR036020">
    <property type="entry name" value="WW_dom_sf"/>
</dbReference>
<dbReference type="EMBL" id="JBGBPQ010000001">
    <property type="protein sequence ID" value="KAL1529084.1"/>
    <property type="molecule type" value="Genomic_DNA"/>
</dbReference>
<keyword evidence="5" id="KW-1185">Reference proteome</keyword>
<reference evidence="4 5" key="1">
    <citation type="journal article" date="2024" name="Science">
        <title>Giant polyketide synthase enzymes in the biosynthesis of giant marine polyether toxins.</title>
        <authorList>
            <person name="Fallon T.R."/>
            <person name="Shende V.V."/>
            <person name="Wierzbicki I.H."/>
            <person name="Pendleton A.L."/>
            <person name="Watervoot N.F."/>
            <person name="Auber R.P."/>
            <person name="Gonzalez D.J."/>
            <person name="Wisecaver J.H."/>
            <person name="Moore B.S."/>
        </authorList>
    </citation>
    <scope>NUCLEOTIDE SEQUENCE [LARGE SCALE GENOMIC DNA]</scope>
    <source>
        <strain evidence="4 5">12B1</strain>
    </source>
</reference>
<evidence type="ECO:0000313" key="3">
    <source>
        <dbReference type="EMBL" id="KAL1510394.1"/>
    </source>
</evidence>
<accession>A0AB34K594</accession>
<evidence type="ECO:0000259" key="2">
    <source>
        <dbReference type="PROSITE" id="PS50020"/>
    </source>
</evidence>
<evidence type="ECO:0000313" key="5">
    <source>
        <dbReference type="Proteomes" id="UP001515480"/>
    </source>
</evidence>
<dbReference type="Gene3D" id="2.20.70.10">
    <property type="match status" value="1"/>
</dbReference>
<feature type="domain" description="WW" evidence="2">
    <location>
        <begin position="40"/>
        <end position="74"/>
    </location>
</feature>
<gene>
    <name evidence="4" type="ORF">AB1Y20_000045</name>
    <name evidence="3" type="ORF">AB1Y20_006703</name>
</gene>